<organism evidence="2 3">
    <name type="scientific">Actinacidiphila yanglinensis</name>
    <dbReference type="NCBI Taxonomy" id="310779"/>
    <lineage>
        <taxon>Bacteria</taxon>
        <taxon>Bacillati</taxon>
        <taxon>Actinomycetota</taxon>
        <taxon>Actinomycetes</taxon>
        <taxon>Kitasatosporales</taxon>
        <taxon>Streptomycetaceae</taxon>
        <taxon>Actinacidiphila</taxon>
    </lineage>
</organism>
<keyword evidence="3" id="KW-1185">Reference proteome</keyword>
<name>A0A1H6DIC2_9ACTN</name>
<dbReference type="AlphaFoldDB" id="A0A1H6DIC2"/>
<dbReference type="Proteomes" id="UP000236754">
    <property type="component" value="Unassembled WGS sequence"/>
</dbReference>
<proteinExistence type="predicted"/>
<feature type="region of interest" description="Disordered" evidence="1">
    <location>
        <begin position="28"/>
        <end position="56"/>
    </location>
</feature>
<reference evidence="2 3" key="1">
    <citation type="submission" date="2016-10" db="EMBL/GenBank/DDBJ databases">
        <authorList>
            <person name="de Groot N.N."/>
        </authorList>
    </citation>
    <scope>NUCLEOTIDE SEQUENCE [LARGE SCALE GENOMIC DNA]</scope>
    <source>
        <strain evidence="2 3">CGMCC 4.2023</strain>
    </source>
</reference>
<evidence type="ECO:0000313" key="2">
    <source>
        <dbReference type="EMBL" id="SEG84425.1"/>
    </source>
</evidence>
<dbReference type="EMBL" id="FNVU01000015">
    <property type="protein sequence ID" value="SEG84425.1"/>
    <property type="molecule type" value="Genomic_DNA"/>
</dbReference>
<dbReference type="RefSeq" id="WP_160145126.1">
    <property type="nucleotide sequence ID" value="NZ_FNVU01000015.1"/>
</dbReference>
<protein>
    <submittedName>
        <fullName evidence="2">Uncharacterized protein</fullName>
    </submittedName>
</protein>
<evidence type="ECO:0000256" key="1">
    <source>
        <dbReference type="SAM" id="MobiDB-lite"/>
    </source>
</evidence>
<accession>A0A1H6DIC2</accession>
<evidence type="ECO:0000313" key="3">
    <source>
        <dbReference type="Proteomes" id="UP000236754"/>
    </source>
</evidence>
<sequence>MKILTVSIFAALALVLLGSLAVVSGHGPNTAAGGRGSQQSATAPLASPSGDTLGWG</sequence>
<gene>
    <name evidence="2" type="ORF">SAMN05216223_11573</name>
</gene>